<dbReference type="PANTHER" id="PTHR30622">
    <property type="entry name" value="UNDECAPRENYL-DIPHOSPHATASE"/>
    <property type="match status" value="1"/>
</dbReference>
<organism evidence="15 16">
    <name type="scientific">Brevifollis gellanilyticus</name>
    <dbReference type="NCBI Taxonomy" id="748831"/>
    <lineage>
        <taxon>Bacteria</taxon>
        <taxon>Pseudomonadati</taxon>
        <taxon>Verrucomicrobiota</taxon>
        <taxon>Verrucomicrobiia</taxon>
        <taxon>Verrucomicrobiales</taxon>
        <taxon>Verrucomicrobiaceae</taxon>
    </lineage>
</organism>
<evidence type="ECO:0000256" key="10">
    <source>
        <dbReference type="ARBA" id="ARBA00023251"/>
    </source>
</evidence>
<dbReference type="Pfam" id="PF02673">
    <property type="entry name" value="BacA"/>
    <property type="match status" value="1"/>
</dbReference>
<keyword evidence="14" id="KW-0573">Peptidoglycan synthesis</keyword>
<dbReference type="GO" id="GO:0008360">
    <property type="term" value="P:regulation of cell shape"/>
    <property type="evidence" value="ECO:0007669"/>
    <property type="project" value="UniProtKB-KW"/>
</dbReference>
<sequence length="267" mass="28427">MPDWLAVIILGIIEGVTEFLPISSTGHLLIPQNLGWLPKQGDLFDVVIQSGAVLAVLAVFMQRVKQLATTLRDPATRDYLLKLAVSFGITAAGGLVIKKLGVELPETIQPVAWATLIGGIIILILERQYRGKEGLSEITWAVVVAVAAAQLLAAVCPGTSRSGASILMAMAFGIARPAATEFSFLLGIPTLMAAGGLKIVSSILEGEAAKEHWGLIALGTLVSAISAFVVVKWLIRFVQSHTFNGFAWYRIVLGVILLIMAATLHTH</sequence>
<evidence type="ECO:0000256" key="2">
    <source>
        <dbReference type="ARBA" id="ARBA00010621"/>
    </source>
</evidence>
<keyword evidence="8 14" id="KW-1133">Transmembrane helix</keyword>
<evidence type="ECO:0000256" key="14">
    <source>
        <dbReference type="HAMAP-Rule" id="MF_01006"/>
    </source>
</evidence>
<evidence type="ECO:0000256" key="3">
    <source>
        <dbReference type="ARBA" id="ARBA00012374"/>
    </source>
</evidence>
<feature type="transmembrane region" description="Helical" evidence="14">
    <location>
        <begin position="107"/>
        <end position="126"/>
    </location>
</feature>
<dbReference type="InterPro" id="IPR003824">
    <property type="entry name" value="UppP"/>
</dbReference>
<dbReference type="EC" id="3.6.1.27" evidence="3 14"/>
<protein>
    <recommendedName>
        <fullName evidence="4 14">Undecaprenyl-diphosphatase</fullName>
        <ecNumber evidence="3 14">3.6.1.27</ecNumber>
    </recommendedName>
    <alternativeName>
        <fullName evidence="12 14">Bacitracin resistance protein</fullName>
    </alternativeName>
    <alternativeName>
        <fullName evidence="11 14">Undecaprenyl pyrophosphate phosphatase</fullName>
    </alternativeName>
</protein>
<dbReference type="EMBL" id="BKAG01000008">
    <property type="protein sequence ID" value="GEP42223.1"/>
    <property type="molecule type" value="Genomic_DNA"/>
</dbReference>
<evidence type="ECO:0000256" key="1">
    <source>
        <dbReference type="ARBA" id="ARBA00004651"/>
    </source>
</evidence>
<keyword evidence="14" id="KW-0133">Cell shape</keyword>
<comment type="catalytic activity">
    <reaction evidence="13 14">
        <text>di-trans,octa-cis-undecaprenyl diphosphate + H2O = di-trans,octa-cis-undecaprenyl phosphate + phosphate + H(+)</text>
        <dbReference type="Rhea" id="RHEA:28094"/>
        <dbReference type="ChEBI" id="CHEBI:15377"/>
        <dbReference type="ChEBI" id="CHEBI:15378"/>
        <dbReference type="ChEBI" id="CHEBI:43474"/>
        <dbReference type="ChEBI" id="CHEBI:58405"/>
        <dbReference type="ChEBI" id="CHEBI:60392"/>
        <dbReference type="EC" id="3.6.1.27"/>
    </reaction>
</comment>
<dbReference type="GO" id="GO:0005886">
    <property type="term" value="C:plasma membrane"/>
    <property type="evidence" value="ECO:0007669"/>
    <property type="project" value="UniProtKB-SubCell"/>
</dbReference>
<evidence type="ECO:0000313" key="15">
    <source>
        <dbReference type="EMBL" id="GEP42223.1"/>
    </source>
</evidence>
<comment type="similarity">
    <text evidence="2 14">Belongs to the UppP family.</text>
</comment>
<accession>A0A512M671</accession>
<evidence type="ECO:0000256" key="6">
    <source>
        <dbReference type="ARBA" id="ARBA00022692"/>
    </source>
</evidence>
<keyword evidence="16" id="KW-1185">Reference proteome</keyword>
<evidence type="ECO:0000256" key="4">
    <source>
        <dbReference type="ARBA" id="ARBA00021581"/>
    </source>
</evidence>
<evidence type="ECO:0000256" key="5">
    <source>
        <dbReference type="ARBA" id="ARBA00022475"/>
    </source>
</evidence>
<comment type="caution">
    <text evidence="15">The sequence shown here is derived from an EMBL/GenBank/DDBJ whole genome shotgun (WGS) entry which is preliminary data.</text>
</comment>
<evidence type="ECO:0000256" key="11">
    <source>
        <dbReference type="ARBA" id="ARBA00032707"/>
    </source>
</evidence>
<keyword evidence="7 14" id="KW-0378">Hydrolase</keyword>
<evidence type="ECO:0000313" key="16">
    <source>
        <dbReference type="Proteomes" id="UP000321577"/>
    </source>
</evidence>
<dbReference type="AlphaFoldDB" id="A0A512M671"/>
<feature type="transmembrane region" description="Helical" evidence="14">
    <location>
        <begin position="247"/>
        <end position="264"/>
    </location>
</feature>
<name>A0A512M671_9BACT</name>
<evidence type="ECO:0000256" key="9">
    <source>
        <dbReference type="ARBA" id="ARBA00023136"/>
    </source>
</evidence>
<evidence type="ECO:0000256" key="8">
    <source>
        <dbReference type="ARBA" id="ARBA00022989"/>
    </source>
</evidence>
<keyword evidence="10 14" id="KW-0046">Antibiotic resistance</keyword>
<dbReference type="RefSeq" id="WP_146849825.1">
    <property type="nucleotide sequence ID" value="NZ_BKAG01000008.1"/>
</dbReference>
<dbReference type="Proteomes" id="UP000321577">
    <property type="component" value="Unassembled WGS sequence"/>
</dbReference>
<dbReference type="GO" id="GO:0050380">
    <property type="term" value="F:undecaprenyl-diphosphatase activity"/>
    <property type="evidence" value="ECO:0007669"/>
    <property type="project" value="UniProtKB-UniRule"/>
</dbReference>
<evidence type="ECO:0000256" key="7">
    <source>
        <dbReference type="ARBA" id="ARBA00022801"/>
    </source>
</evidence>
<comment type="miscellaneous">
    <text evidence="14">Bacitracin is thought to be involved in the inhibition of peptidoglycan synthesis by sequestering undecaprenyl diphosphate, thereby reducing the pool of lipid carrier available.</text>
</comment>
<feature type="transmembrane region" description="Helical" evidence="14">
    <location>
        <begin position="213"/>
        <end position="235"/>
    </location>
</feature>
<feature type="transmembrane region" description="Helical" evidence="14">
    <location>
        <begin position="80"/>
        <end position="101"/>
    </location>
</feature>
<keyword evidence="14" id="KW-0961">Cell wall biogenesis/degradation</keyword>
<proteinExistence type="inferred from homology"/>
<dbReference type="GO" id="GO:0009252">
    <property type="term" value="P:peptidoglycan biosynthetic process"/>
    <property type="evidence" value="ECO:0007669"/>
    <property type="project" value="UniProtKB-KW"/>
</dbReference>
<gene>
    <name evidence="14 15" type="primary">uppP</name>
    <name evidence="15" type="ORF">BGE01nite_15140</name>
</gene>
<dbReference type="GO" id="GO:0046677">
    <property type="term" value="P:response to antibiotic"/>
    <property type="evidence" value="ECO:0007669"/>
    <property type="project" value="UniProtKB-UniRule"/>
</dbReference>
<keyword evidence="5 14" id="KW-1003">Cell membrane</keyword>
<dbReference type="OrthoDB" id="9808289at2"/>
<keyword evidence="6 14" id="KW-0812">Transmembrane</keyword>
<comment type="function">
    <text evidence="14">Catalyzes the dephosphorylation of undecaprenyl diphosphate (UPP). Confers resistance to bacitracin.</text>
</comment>
<feature type="transmembrane region" description="Helical" evidence="14">
    <location>
        <begin position="138"/>
        <end position="160"/>
    </location>
</feature>
<evidence type="ECO:0000256" key="13">
    <source>
        <dbReference type="ARBA" id="ARBA00047594"/>
    </source>
</evidence>
<feature type="transmembrane region" description="Helical" evidence="14">
    <location>
        <begin position="43"/>
        <end position="60"/>
    </location>
</feature>
<evidence type="ECO:0000256" key="12">
    <source>
        <dbReference type="ARBA" id="ARBA00032932"/>
    </source>
</evidence>
<reference evidence="15 16" key="1">
    <citation type="submission" date="2019-07" db="EMBL/GenBank/DDBJ databases">
        <title>Whole genome shotgun sequence of Brevifollis gellanilyticus NBRC 108608.</title>
        <authorList>
            <person name="Hosoyama A."/>
            <person name="Uohara A."/>
            <person name="Ohji S."/>
            <person name="Ichikawa N."/>
        </authorList>
    </citation>
    <scope>NUCLEOTIDE SEQUENCE [LARGE SCALE GENOMIC DNA]</scope>
    <source>
        <strain evidence="15 16">NBRC 108608</strain>
    </source>
</reference>
<dbReference type="GO" id="GO:0071555">
    <property type="term" value="P:cell wall organization"/>
    <property type="evidence" value="ECO:0007669"/>
    <property type="project" value="UniProtKB-KW"/>
</dbReference>
<comment type="subcellular location">
    <subcellularLocation>
        <location evidence="1 14">Cell membrane</location>
        <topology evidence="1 14">Multi-pass membrane protein</topology>
    </subcellularLocation>
</comment>
<keyword evidence="9 14" id="KW-0472">Membrane</keyword>
<dbReference type="PANTHER" id="PTHR30622:SF3">
    <property type="entry name" value="UNDECAPRENYL-DIPHOSPHATASE"/>
    <property type="match status" value="1"/>
</dbReference>
<dbReference type="HAMAP" id="MF_01006">
    <property type="entry name" value="Undec_diphosphatase"/>
    <property type="match status" value="1"/>
</dbReference>